<comment type="caution">
    <text evidence="1">The sequence shown here is derived from an EMBL/GenBank/DDBJ whole genome shotgun (WGS) entry which is preliminary data.</text>
</comment>
<proteinExistence type="predicted"/>
<dbReference type="EMBL" id="BMXI01000007">
    <property type="protein sequence ID" value="GHC52351.1"/>
    <property type="molecule type" value="Genomic_DNA"/>
</dbReference>
<reference evidence="1" key="2">
    <citation type="submission" date="2020-09" db="EMBL/GenBank/DDBJ databases">
        <authorList>
            <person name="Sun Q."/>
            <person name="Kim S."/>
        </authorList>
    </citation>
    <scope>NUCLEOTIDE SEQUENCE</scope>
    <source>
        <strain evidence="1">KCTC 12988</strain>
    </source>
</reference>
<dbReference type="InterPro" id="IPR024047">
    <property type="entry name" value="MM3350-like_sf"/>
</dbReference>
<evidence type="ECO:0000313" key="2">
    <source>
        <dbReference type="Proteomes" id="UP000644507"/>
    </source>
</evidence>
<evidence type="ECO:0000313" key="1">
    <source>
        <dbReference type="EMBL" id="GHC52351.1"/>
    </source>
</evidence>
<reference evidence="1" key="1">
    <citation type="journal article" date="2014" name="Int. J. Syst. Evol. Microbiol.">
        <title>Complete genome sequence of Corynebacterium casei LMG S-19264T (=DSM 44701T), isolated from a smear-ripened cheese.</title>
        <authorList>
            <consortium name="US DOE Joint Genome Institute (JGI-PGF)"/>
            <person name="Walter F."/>
            <person name="Albersmeier A."/>
            <person name="Kalinowski J."/>
            <person name="Ruckert C."/>
        </authorList>
    </citation>
    <scope>NUCLEOTIDE SEQUENCE</scope>
    <source>
        <strain evidence="1">KCTC 12988</strain>
    </source>
</reference>
<dbReference type="RefSeq" id="WP_189569641.1">
    <property type="nucleotide sequence ID" value="NZ_BMXI01000007.1"/>
</dbReference>
<dbReference type="Gene3D" id="3.10.290.30">
    <property type="entry name" value="MM3350-like"/>
    <property type="match status" value="1"/>
</dbReference>
<name>A0A918TN32_9BACT</name>
<accession>A0A918TN32</accession>
<gene>
    <name evidence="1" type="ORF">GCM10007100_18330</name>
</gene>
<dbReference type="Proteomes" id="UP000644507">
    <property type="component" value="Unassembled WGS sequence"/>
</dbReference>
<keyword evidence="2" id="KW-1185">Reference proteome</keyword>
<protein>
    <submittedName>
        <fullName evidence="1">Uncharacterized protein</fullName>
    </submittedName>
</protein>
<organism evidence="1 2">
    <name type="scientific">Roseibacillus persicicus</name>
    <dbReference type="NCBI Taxonomy" id="454148"/>
    <lineage>
        <taxon>Bacteria</taxon>
        <taxon>Pseudomonadati</taxon>
        <taxon>Verrucomicrobiota</taxon>
        <taxon>Verrucomicrobiia</taxon>
        <taxon>Verrucomicrobiales</taxon>
        <taxon>Verrucomicrobiaceae</taxon>
        <taxon>Roseibacillus</taxon>
    </lineage>
</organism>
<sequence length="251" mass="27762">MSPTSDSDPPEDVGEISPEDLARLNQILAQGPGADASDEEIDKLIEQVRAIPGGAAMWDSLQQQLAAGEGPLLDEVNAHRSADLEKASDLPDLGLYRTPESIFHLVYTIHPQSKEIAWRRISLPLDACFYDLHYAVQDVFEQVNPSPHWFEYRVGDQVEMVIGQSGGEDDYCEFQNRPADFFDEGAKEIFYRQEGAGAGGYRIVFEKVIEPTGIKLSERSLPQFIEGQDLSSGSSIQFRIPTEKISATGAD</sequence>
<dbReference type="AlphaFoldDB" id="A0A918TN32"/>
<dbReference type="SUPFAM" id="SSF159941">
    <property type="entry name" value="MM3350-like"/>
    <property type="match status" value="1"/>
</dbReference>